<keyword evidence="1" id="KW-1133">Transmembrane helix</keyword>
<feature type="transmembrane region" description="Helical" evidence="1">
    <location>
        <begin position="90"/>
        <end position="112"/>
    </location>
</feature>
<proteinExistence type="predicted"/>
<reference evidence="2 3" key="1">
    <citation type="submission" date="2021-06" db="EMBL/GenBank/DDBJ databases">
        <title>Caerostris darwini draft genome.</title>
        <authorList>
            <person name="Kono N."/>
            <person name="Arakawa K."/>
        </authorList>
    </citation>
    <scope>NUCLEOTIDE SEQUENCE [LARGE SCALE GENOMIC DNA]</scope>
</reference>
<dbReference type="Proteomes" id="UP001054837">
    <property type="component" value="Unassembled WGS sequence"/>
</dbReference>
<keyword evidence="3" id="KW-1185">Reference proteome</keyword>
<keyword evidence="1" id="KW-0812">Transmembrane</keyword>
<dbReference type="EMBL" id="BPLQ01002526">
    <property type="protein sequence ID" value="GIX93629.1"/>
    <property type="molecule type" value="Genomic_DNA"/>
</dbReference>
<gene>
    <name evidence="2" type="ORF">CDAR_14981</name>
</gene>
<keyword evidence="1" id="KW-0472">Membrane</keyword>
<evidence type="ECO:0000256" key="1">
    <source>
        <dbReference type="SAM" id="Phobius"/>
    </source>
</evidence>
<organism evidence="2 3">
    <name type="scientific">Caerostris darwini</name>
    <dbReference type="NCBI Taxonomy" id="1538125"/>
    <lineage>
        <taxon>Eukaryota</taxon>
        <taxon>Metazoa</taxon>
        <taxon>Ecdysozoa</taxon>
        <taxon>Arthropoda</taxon>
        <taxon>Chelicerata</taxon>
        <taxon>Arachnida</taxon>
        <taxon>Araneae</taxon>
        <taxon>Araneomorphae</taxon>
        <taxon>Entelegynae</taxon>
        <taxon>Araneoidea</taxon>
        <taxon>Araneidae</taxon>
        <taxon>Caerostris</taxon>
    </lineage>
</organism>
<protein>
    <submittedName>
        <fullName evidence="2">Uncharacterized protein</fullName>
    </submittedName>
</protein>
<evidence type="ECO:0000313" key="3">
    <source>
        <dbReference type="Proteomes" id="UP001054837"/>
    </source>
</evidence>
<comment type="caution">
    <text evidence="2">The sequence shown here is derived from an EMBL/GenBank/DDBJ whole genome shotgun (WGS) entry which is preliminary data.</text>
</comment>
<name>A0AAV4PCK2_9ARAC</name>
<accession>A0AAV4PCK2</accession>
<evidence type="ECO:0000313" key="2">
    <source>
        <dbReference type="EMBL" id="GIX93629.1"/>
    </source>
</evidence>
<dbReference type="AlphaFoldDB" id="A0AAV4PCK2"/>
<sequence>MFSNSTDHHTKLPATPEAPKESCCALLELEASGMMQLVPVEERNFTFKRSRRSHSLPKNGTKKTAYLNAFFFHGLLFQCGNDFYFKGEEWGAGALLFGANIFYFPLSLQTVLR</sequence>